<organism evidence="3 4">
    <name type="scientific">Novosphingobium bradum</name>
    <dbReference type="NCBI Taxonomy" id="1737444"/>
    <lineage>
        <taxon>Bacteria</taxon>
        <taxon>Pseudomonadati</taxon>
        <taxon>Pseudomonadota</taxon>
        <taxon>Alphaproteobacteria</taxon>
        <taxon>Sphingomonadales</taxon>
        <taxon>Sphingomonadaceae</taxon>
        <taxon>Novosphingobium</taxon>
    </lineage>
</organism>
<dbReference type="Proteomes" id="UP001595604">
    <property type="component" value="Unassembled WGS sequence"/>
</dbReference>
<feature type="region of interest" description="Disordered" evidence="1">
    <location>
        <begin position="1"/>
        <end position="26"/>
    </location>
</feature>
<evidence type="ECO:0000259" key="2">
    <source>
        <dbReference type="Pfam" id="PF09313"/>
    </source>
</evidence>
<dbReference type="SUPFAM" id="SSF51197">
    <property type="entry name" value="Clavaminate synthase-like"/>
    <property type="match status" value="1"/>
</dbReference>
<evidence type="ECO:0000313" key="3">
    <source>
        <dbReference type="EMBL" id="MFC3175436.1"/>
    </source>
</evidence>
<dbReference type="EMBL" id="JBHRTQ010000014">
    <property type="protein sequence ID" value="MFC3175436.1"/>
    <property type="molecule type" value="Genomic_DNA"/>
</dbReference>
<feature type="domain" description="TehB/YeaR-like" evidence="2">
    <location>
        <begin position="8"/>
        <end position="82"/>
    </location>
</feature>
<keyword evidence="4" id="KW-1185">Reference proteome</keyword>
<comment type="caution">
    <text evidence="3">The sequence shown here is derived from an EMBL/GenBank/DDBJ whole genome shotgun (WGS) entry which is preliminary data.</text>
</comment>
<dbReference type="InterPro" id="IPR015392">
    <property type="entry name" value="TehB/YeaR-like_dom"/>
</dbReference>
<sequence>MSRPAPYKSTPVFDETTLPEAIRSEHRTKPGTWGLLRVLEGAATLVFTGSGREVAVAPGQPGVIPPQETHFVRLAGPLRCQVEFYREPPLP</sequence>
<evidence type="ECO:0000313" key="4">
    <source>
        <dbReference type="Proteomes" id="UP001595604"/>
    </source>
</evidence>
<name>A0ABV7IW09_9SPHN</name>
<dbReference type="Pfam" id="PF09313">
    <property type="entry name" value="TehB-like"/>
    <property type="match status" value="1"/>
</dbReference>
<reference evidence="4" key="1">
    <citation type="journal article" date="2019" name="Int. J. Syst. Evol. Microbiol.">
        <title>The Global Catalogue of Microorganisms (GCM) 10K type strain sequencing project: providing services to taxonomists for standard genome sequencing and annotation.</title>
        <authorList>
            <consortium name="The Broad Institute Genomics Platform"/>
            <consortium name="The Broad Institute Genome Sequencing Center for Infectious Disease"/>
            <person name="Wu L."/>
            <person name="Ma J."/>
        </authorList>
    </citation>
    <scope>NUCLEOTIDE SEQUENCE [LARGE SCALE GENOMIC DNA]</scope>
    <source>
        <strain evidence="4">KCTC 42984</strain>
    </source>
</reference>
<evidence type="ECO:0000256" key="1">
    <source>
        <dbReference type="SAM" id="MobiDB-lite"/>
    </source>
</evidence>
<proteinExistence type="predicted"/>
<gene>
    <name evidence="3" type="ORF">ACFOD9_14350</name>
</gene>
<accession>A0ABV7IW09</accession>
<protein>
    <submittedName>
        <fullName evidence="3">DUF1971 domain-containing protein</fullName>
    </submittedName>
</protein>
<dbReference type="Gene3D" id="2.60.120.10">
    <property type="entry name" value="Jelly Rolls"/>
    <property type="match status" value="1"/>
</dbReference>
<dbReference type="RefSeq" id="WP_379510815.1">
    <property type="nucleotide sequence ID" value="NZ_JBHRTQ010000014.1"/>
</dbReference>
<dbReference type="InterPro" id="IPR014710">
    <property type="entry name" value="RmlC-like_jellyroll"/>
</dbReference>